<dbReference type="STRING" id="406100.SAMN04488052_10629"/>
<dbReference type="SUPFAM" id="SSF56059">
    <property type="entry name" value="Glutathione synthetase ATP-binding domain-like"/>
    <property type="match status" value="1"/>
</dbReference>
<proteinExistence type="predicted"/>
<feature type="domain" description="DUF403" evidence="2">
    <location>
        <begin position="516"/>
        <end position="822"/>
    </location>
</feature>
<accession>A0A1H8UA94</accession>
<evidence type="ECO:0000259" key="3">
    <source>
        <dbReference type="Pfam" id="PF14403"/>
    </source>
</evidence>
<dbReference type="OrthoDB" id="9804079at2"/>
<feature type="domain" description="Circularly permuted ATP-grasp type 2" evidence="3">
    <location>
        <begin position="86"/>
        <end position="463"/>
    </location>
</feature>
<dbReference type="AlphaFoldDB" id="A0A1H8UA94"/>
<evidence type="ECO:0000256" key="1">
    <source>
        <dbReference type="SAM" id="MobiDB-lite"/>
    </source>
</evidence>
<evidence type="ECO:0000313" key="5">
    <source>
        <dbReference type="Proteomes" id="UP000199657"/>
    </source>
</evidence>
<dbReference type="Pfam" id="PF04168">
    <property type="entry name" value="Alpha-E"/>
    <property type="match status" value="1"/>
</dbReference>
<reference evidence="4 5" key="1">
    <citation type="submission" date="2016-10" db="EMBL/GenBank/DDBJ databases">
        <authorList>
            <person name="de Groot N.N."/>
        </authorList>
    </citation>
    <scope>NUCLEOTIDE SEQUENCE [LARGE SCALE GENOMIC DNA]</scope>
    <source>
        <strain evidence="4 5">CGMCC 1.6291</strain>
    </source>
</reference>
<evidence type="ECO:0000313" key="4">
    <source>
        <dbReference type="EMBL" id="SEP00016.1"/>
    </source>
</evidence>
<dbReference type="PANTHER" id="PTHR34595">
    <property type="entry name" value="BLR5612 PROTEIN"/>
    <property type="match status" value="1"/>
</dbReference>
<dbReference type="RefSeq" id="WP_091644688.1">
    <property type="nucleotide sequence ID" value="NZ_FOEG01000006.1"/>
</dbReference>
<evidence type="ECO:0000259" key="2">
    <source>
        <dbReference type="Pfam" id="PF04168"/>
    </source>
</evidence>
<dbReference type="Pfam" id="PF14403">
    <property type="entry name" value="CP_ATPgrasp_2"/>
    <property type="match status" value="1"/>
</dbReference>
<sequence>MSAIPSSTLLSGYRPLHGHHDEMVDGSGQVTDTWRYLADALDALGPDALRQRREQVRRMLRERGVTYNVYSDPHGLQRTWDLDPVPVLLDSTEWGRVEHGLQQRAELLNRILQDLYGEQELLTRGLLPPELVHGHDGFLRPCHPYRTDLAHPLTLYAADLARGPDGTVRVIGDRTQSPSGAGYALENRVVMARALPSLFRESHVHHLALFFQNLRATLAGLAPDRDTDDPHVVVLTPGPLNETYFEHAFLASYLGYTLVEGGDLTVRDGRVWLRSMGRLEPVDVILRRLDDDYCDALELRPDSLLGVPGLTEVARRGRVAIANPLGSGILENPALNAFLPAIAQHLLGQELALPGLPTWWCGDSESREHVLSRLDSLVVKPIDRRSGEPTIFPGTLDAAGRDALIARIRQAPHRYVGQEQGRFSSVPTLGEPGLEPRLAVLRTFLVGRPDGYTVMPGGLTRVAGHPHDASVSNQAGGLSKDTWVIASEPVREAALLTPEVTEDGPIDRSAALPPAATENLFWMARYAERAEQSLRLLRTIRRLRAGGATADACQRQLIAGLGAISGQAVDARQGDGDDSALIALLQDDSRTGTVAFNFNAMMAASHAVRDRLAPDTWRVIGTIRRHLAELPSPLPVDDLPTVLDTFITLLAALRGLQEDTMVHSRSWSFLETGRCLERGLLTSAFLRAVLVTPLGARDEPRLLDAVLEHLESLNAYHREHHRQPRPGTVLELVLLSESNPRAVGFQLARLEARLASLPGAGAPDRLTAHQRPVLEARTSLRLSDPETLLQGDGTRRDALDALLRQTSARLDHAARTLASVYFSDPQGPRQLDPVRNRGGEPA</sequence>
<dbReference type="Gene3D" id="3.30.1490.270">
    <property type="match status" value="1"/>
</dbReference>
<dbReference type="PANTHER" id="PTHR34595:SF2">
    <property type="entry name" value="BLR2978 PROTEIN"/>
    <property type="match status" value="1"/>
</dbReference>
<organism evidence="4 5">
    <name type="scientific">Aquisalimonas asiatica</name>
    <dbReference type="NCBI Taxonomy" id="406100"/>
    <lineage>
        <taxon>Bacteria</taxon>
        <taxon>Pseudomonadati</taxon>
        <taxon>Pseudomonadota</taxon>
        <taxon>Gammaproteobacteria</taxon>
        <taxon>Chromatiales</taxon>
        <taxon>Ectothiorhodospiraceae</taxon>
        <taxon>Aquisalimonas</taxon>
    </lineage>
</organism>
<keyword evidence="5" id="KW-1185">Reference proteome</keyword>
<dbReference type="InterPro" id="IPR025841">
    <property type="entry name" value="CP_ATPgrasp_2"/>
</dbReference>
<dbReference type="Proteomes" id="UP000199657">
    <property type="component" value="Unassembled WGS sequence"/>
</dbReference>
<feature type="region of interest" description="Disordered" evidence="1">
    <location>
        <begin position="822"/>
        <end position="842"/>
    </location>
</feature>
<dbReference type="EMBL" id="FOEG01000006">
    <property type="protein sequence ID" value="SEP00016.1"/>
    <property type="molecule type" value="Genomic_DNA"/>
</dbReference>
<feature type="compositionally biased region" description="Basic and acidic residues" evidence="1">
    <location>
        <begin position="832"/>
        <end position="842"/>
    </location>
</feature>
<name>A0A1H8UA94_9GAMM</name>
<dbReference type="Gene3D" id="3.40.50.11290">
    <property type="match status" value="1"/>
</dbReference>
<dbReference type="InterPro" id="IPR007296">
    <property type="entry name" value="DUF403"/>
</dbReference>
<dbReference type="InterPro" id="IPR051680">
    <property type="entry name" value="ATP-dep_Glu-Cys_Ligase-2"/>
</dbReference>
<gene>
    <name evidence="4" type="ORF">SAMN04488052_10629</name>
</gene>
<protein>
    <submittedName>
        <fullName evidence="4">Uncharacterized conserved protein, circularly permuted ATPgrasp superfamily</fullName>
    </submittedName>
</protein>